<protein>
    <submittedName>
        <fullName evidence="1">Uncharacterized protein</fullName>
    </submittedName>
</protein>
<gene>
    <name evidence="1" type="ORF">EZS28_003898</name>
</gene>
<evidence type="ECO:0000313" key="2">
    <source>
        <dbReference type="Proteomes" id="UP000324800"/>
    </source>
</evidence>
<organism evidence="1 2">
    <name type="scientific">Streblomastix strix</name>
    <dbReference type="NCBI Taxonomy" id="222440"/>
    <lineage>
        <taxon>Eukaryota</taxon>
        <taxon>Metamonada</taxon>
        <taxon>Preaxostyla</taxon>
        <taxon>Oxymonadida</taxon>
        <taxon>Streblomastigidae</taxon>
        <taxon>Streblomastix</taxon>
    </lineage>
</organism>
<dbReference type="EMBL" id="SNRW01000540">
    <property type="protein sequence ID" value="KAA6400574.1"/>
    <property type="molecule type" value="Genomic_DNA"/>
</dbReference>
<dbReference type="AlphaFoldDB" id="A0A5J4WZZ9"/>
<sequence>MNEKQQMLNICSRNEDFCDREQLFNAYQTFFAKDSDSCQEKMTTDEKLKYEKEMTKKATTLSLQEMRDDLDGINRDVYNNQGDRN</sequence>
<comment type="caution">
    <text evidence="1">The sequence shown here is derived from an EMBL/GenBank/DDBJ whole genome shotgun (WGS) entry which is preliminary data.</text>
</comment>
<accession>A0A5J4WZZ9</accession>
<evidence type="ECO:0000313" key="1">
    <source>
        <dbReference type="EMBL" id="KAA6400574.1"/>
    </source>
</evidence>
<name>A0A5J4WZZ9_9EUKA</name>
<proteinExistence type="predicted"/>
<reference evidence="1 2" key="1">
    <citation type="submission" date="2019-03" db="EMBL/GenBank/DDBJ databases">
        <title>Single cell metagenomics reveals metabolic interactions within the superorganism composed of flagellate Streblomastix strix and complex community of Bacteroidetes bacteria on its surface.</title>
        <authorList>
            <person name="Treitli S.C."/>
            <person name="Kolisko M."/>
            <person name="Husnik F."/>
            <person name="Keeling P."/>
            <person name="Hampl V."/>
        </authorList>
    </citation>
    <scope>NUCLEOTIDE SEQUENCE [LARGE SCALE GENOMIC DNA]</scope>
    <source>
        <strain evidence="1">ST1C</strain>
    </source>
</reference>
<dbReference type="Proteomes" id="UP000324800">
    <property type="component" value="Unassembled WGS sequence"/>
</dbReference>